<keyword evidence="4" id="KW-1185">Reference proteome</keyword>
<evidence type="ECO:0000313" key="3">
    <source>
        <dbReference type="EnsemblFungi" id="PTTG_01218-t43_1-p1"/>
    </source>
</evidence>
<name>A0A0C4EKE3_PUCT1</name>
<reference evidence="3 4" key="3">
    <citation type="journal article" date="2017" name="G3 (Bethesda)">
        <title>Comparative analysis highlights variable genome content of wheat rusts and divergence of the mating loci.</title>
        <authorList>
            <person name="Cuomo C.A."/>
            <person name="Bakkeren G."/>
            <person name="Khalil H.B."/>
            <person name="Panwar V."/>
            <person name="Joly D."/>
            <person name="Linning R."/>
            <person name="Sakthikumar S."/>
            <person name="Song X."/>
            <person name="Adiconis X."/>
            <person name="Fan L."/>
            <person name="Goldberg J.M."/>
            <person name="Levin J.Z."/>
            <person name="Young S."/>
            <person name="Zeng Q."/>
            <person name="Anikster Y."/>
            <person name="Bruce M."/>
            <person name="Wang M."/>
            <person name="Yin C."/>
            <person name="McCallum B."/>
            <person name="Szabo L.J."/>
            <person name="Hulbert S."/>
            <person name="Chen X."/>
            <person name="Fellers J.P."/>
        </authorList>
    </citation>
    <scope>NUCLEOTIDE SEQUENCE</scope>
    <source>
        <strain evidence="3">isolate 1-1 / race 1 (BBBD)</strain>
        <strain evidence="4">Isolate 1-1 / race 1 (BBBD)</strain>
    </source>
</reference>
<accession>A0A0C4EKE3</accession>
<feature type="compositionally biased region" description="Basic and acidic residues" evidence="1">
    <location>
        <begin position="74"/>
        <end position="83"/>
    </location>
</feature>
<evidence type="ECO:0000256" key="1">
    <source>
        <dbReference type="SAM" id="MobiDB-lite"/>
    </source>
</evidence>
<dbReference type="Proteomes" id="UP000005240">
    <property type="component" value="Unassembled WGS sequence"/>
</dbReference>
<dbReference type="EMBL" id="ADAS02000009">
    <property type="protein sequence ID" value="OAV98070.1"/>
    <property type="molecule type" value="Genomic_DNA"/>
</dbReference>
<reference evidence="2" key="2">
    <citation type="submission" date="2016-05" db="EMBL/GenBank/DDBJ databases">
        <title>Comparative analysis highlights variable genome content of wheat rusts and divergence of the mating loci.</title>
        <authorList>
            <person name="Cuomo C.A."/>
            <person name="Bakkeren G."/>
            <person name="Szabo L."/>
            <person name="Khalil H."/>
            <person name="Joly D."/>
            <person name="Goldberg J."/>
            <person name="Young S."/>
            <person name="Zeng Q."/>
            <person name="Fellers J."/>
        </authorList>
    </citation>
    <scope>NUCLEOTIDE SEQUENCE [LARGE SCALE GENOMIC DNA]</scope>
    <source>
        <strain evidence="2">1-1 BBBD Race 1</strain>
    </source>
</reference>
<evidence type="ECO:0000313" key="2">
    <source>
        <dbReference type="EMBL" id="OAV98070.1"/>
    </source>
</evidence>
<feature type="region of interest" description="Disordered" evidence="1">
    <location>
        <begin position="1"/>
        <end position="86"/>
    </location>
</feature>
<gene>
    <name evidence="2" type="ORF">PTTG_01218</name>
</gene>
<dbReference type="EnsemblFungi" id="PTTG_01218-t43_1">
    <property type="protein sequence ID" value="PTTG_01218-t43_1-p1"/>
    <property type="gene ID" value="PTTG_01218"/>
</dbReference>
<proteinExistence type="predicted"/>
<reference evidence="3" key="4">
    <citation type="submission" date="2025-05" db="UniProtKB">
        <authorList>
            <consortium name="EnsemblFungi"/>
        </authorList>
    </citation>
    <scope>IDENTIFICATION</scope>
    <source>
        <strain evidence="3">isolate 1-1 / race 1 (BBBD)</strain>
    </source>
</reference>
<sequence>MSLVCSRQLGPLDLGASHGPSQPDPPPSQTVGSTYTPSGAHAPAAGWRQGVRGWSYARAGRPSADAQGRPHRRAEKEEKDGAREAAVGACVHRVTEAWATRARCLAAGEIGPGNEAVAGVHCPEGLSRSPPLTDGDNNKTALHCAPSSTLYTVLKRWSKKEGQY</sequence>
<reference evidence="2" key="1">
    <citation type="submission" date="2009-11" db="EMBL/GenBank/DDBJ databases">
        <authorList>
            <consortium name="The Broad Institute Genome Sequencing Platform"/>
            <person name="Ward D."/>
            <person name="Feldgarden M."/>
            <person name="Earl A."/>
            <person name="Young S.K."/>
            <person name="Zeng Q."/>
            <person name="Koehrsen M."/>
            <person name="Alvarado L."/>
            <person name="Berlin A."/>
            <person name="Bochicchio J."/>
            <person name="Borenstein D."/>
            <person name="Chapman S.B."/>
            <person name="Chen Z."/>
            <person name="Engels R."/>
            <person name="Freedman E."/>
            <person name="Gellesch M."/>
            <person name="Goldberg J."/>
            <person name="Griggs A."/>
            <person name="Gujja S."/>
            <person name="Heilman E."/>
            <person name="Heiman D."/>
            <person name="Hepburn T."/>
            <person name="Howarth C."/>
            <person name="Jen D."/>
            <person name="Larson L."/>
            <person name="Lewis B."/>
            <person name="Mehta T."/>
            <person name="Park D."/>
            <person name="Pearson M."/>
            <person name="Roberts A."/>
            <person name="Saif S."/>
            <person name="Shea T."/>
            <person name="Shenoy N."/>
            <person name="Sisk P."/>
            <person name="Stolte C."/>
            <person name="Sykes S."/>
            <person name="Thomson T."/>
            <person name="Walk T."/>
            <person name="White J."/>
            <person name="Yandava C."/>
            <person name="Izard J."/>
            <person name="Baranova O.V."/>
            <person name="Blanton J.M."/>
            <person name="Tanner A.C."/>
            <person name="Dewhirst F.E."/>
            <person name="Haas B."/>
            <person name="Nusbaum C."/>
            <person name="Birren B."/>
        </authorList>
    </citation>
    <scope>NUCLEOTIDE SEQUENCE [LARGE SCALE GENOMIC DNA]</scope>
    <source>
        <strain evidence="2">1-1 BBBD Race 1</strain>
    </source>
</reference>
<dbReference type="VEuPathDB" id="FungiDB:PTTG_01218"/>
<protein>
    <submittedName>
        <fullName evidence="2 3">Uncharacterized protein</fullName>
    </submittedName>
</protein>
<evidence type="ECO:0000313" key="4">
    <source>
        <dbReference type="Proteomes" id="UP000005240"/>
    </source>
</evidence>
<dbReference type="AlphaFoldDB" id="A0A0C4EKE3"/>
<organism evidence="2">
    <name type="scientific">Puccinia triticina (isolate 1-1 / race 1 (BBBD))</name>
    <name type="common">Brown leaf rust fungus</name>
    <dbReference type="NCBI Taxonomy" id="630390"/>
    <lineage>
        <taxon>Eukaryota</taxon>
        <taxon>Fungi</taxon>
        <taxon>Dikarya</taxon>
        <taxon>Basidiomycota</taxon>
        <taxon>Pucciniomycotina</taxon>
        <taxon>Pucciniomycetes</taxon>
        <taxon>Pucciniales</taxon>
        <taxon>Pucciniaceae</taxon>
        <taxon>Puccinia</taxon>
    </lineage>
</organism>